<dbReference type="Proteomes" id="UP001412067">
    <property type="component" value="Unassembled WGS sequence"/>
</dbReference>
<keyword evidence="3" id="KW-1185">Reference proteome</keyword>
<dbReference type="GO" id="GO:0016301">
    <property type="term" value="F:kinase activity"/>
    <property type="evidence" value="ECO:0007669"/>
    <property type="project" value="UniProtKB-KW"/>
</dbReference>
<protein>
    <submittedName>
        <fullName evidence="2">Serine/threonine-protein kinase EDR1</fullName>
    </submittedName>
</protein>
<accession>A0ABR2M5N1</accession>
<keyword evidence="2" id="KW-0418">Kinase</keyword>
<gene>
    <name evidence="2" type="primary">EDR1</name>
    <name evidence="2" type="ORF">KSP40_PGU017616</name>
</gene>
<feature type="region of interest" description="Disordered" evidence="1">
    <location>
        <begin position="56"/>
        <end position="81"/>
    </location>
</feature>
<feature type="region of interest" description="Disordered" evidence="1">
    <location>
        <begin position="259"/>
        <end position="309"/>
    </location>
</feature>
<evidence type="ECO:0000256" key="1">
    <source>
        <dbReference type="SAM" id="MobiDB-lite"/>
    </source>
</evidence>
<evidence type="ECO:0000313" key="2">
    <source>
        <dbReference type="EMBL" id="KAK8959447.1"/>
    </source>
</evidence>
<reference evidence="2 3" key="1">
    <citation type="journal article" date="2022" name="Nat. Plants">
        <title>Genomes of leafy and leafless Platanthera orchids illuminate the evolution of mycoheterotrophy.</title>
        <authorList>
            <person name="Li M.H."/>
            <person name="Liu K.W."/>
            <person name="Li Z."/>
            <person name="Lu H.C."/>
            <person name="Ye Q.L."/>
            <person name="Zhang D."/>
            <person name="Wang J.Y."/>
            <person name="Li Y.F."/>
            <person name="Zhong Z.M."/>
            <person name="Liu X."/>
            <person name="Yu X."/>
            <person name="Liu D.K."/>
            <person name="Tu X.D."/>
            <person name="Liu B."/>
            <person name="Hao Y."/>
            <person name="Liao X.Y."/>
            <person name="Jiang Y.T."/>
            <person name="Sun W.H."/>
            <person name="Chen J."/>
            <person name="Chen Y.Q."/>
            <person name="Ai Y."/>
            <person name="Zhai J.W."/>
            <person name="Wu S.S."/>
            <person name="Zhou Z."/>
            <person name="Hsiao Y.Y."/>
            <person name="Wu W.L."/>
            <person name="Chen Y.Y."/>
            <person name="Lin Y.F."/>
            <person name="Hsu J.L."/>
            <person name="Li C.Y."/>
            <person name="Wang Z.W."/>
            <person name="Zhao X."/>
            <person name="Zhong W.Y."/>
            <person name="Ma X.K."/>
            <person name="Ma L."/>
            <person name="Huang J."/>
            <person name="Chen G.Z."/>
            <person name="Huang M.Z."/>
            <person name="Huang L."/>
            <person name="Peng D.H."/>
            <person name="Luo Y.B."/>
            <person name="Zou S.Q."/>
            <person name="Chen S.P."/>
            <person name="Lan S."/>
            <person name="Tsai W.C."/>
            <person name="Van de Peer Y."/>
            <person name="Liu Z.J."/>
        </authorList>
    </citation>
    <scope>NUCLEOTIDE SEQUENCE [LARGE SCALE GENOMIC DNA]</scope>
    <source>
        <strain evidence="2">Lor288</strain>
    </source>
</reference>
<dbReference type="EMBL" id="JBBWWR010000011">
    <property type="protein sequence ID" value="KAK8959447.1"/>
    <property type="molecule type" value="Genomic_DNA"/>
</dbReference>
<feature type="compositionally biased region" description="Low complexity" evidence="1">
    <location>
        <begin position="56"/>
        <end position="67"/>
    </location>
</feature>
<evidence type="ECO:0000313" key="3">
    <source>
        <dbReference type="Proteomes" id="UP001412067"/>
    </source>
</evidence>
<name>A0ABR2M5N1_9ASPA</name>
<organism evidence="2 3">
    <name type="scientific">Platanthera guangdongensis</name>
    <dbReference type="NCBI Taxonomy" id="2320717"/>
    <lineage>
        <taxon>Eukaryota</taxon>
        <taxon>Viridiplantae</taxon>
        <taxon>Streptophyta</taxon>
        <taxon>Embryophyta</taxon>
        <taxon>Tracheophyta</taxon>
        <taxon>Spermatophyta</taxon>
        <taxon>Magnoliopsida</taxon>
        <taxon>Liliopsida</taxon>
        <taxon>Asparagales</taxon>
        <taxon>Orchidaceae</taxon>
        <taxon>Orchidoideae</taxon>
        <taxon>Orchideae</taxon>
        <taxon>Orchidinae</taxon>
        <taxon>Platanthera</taxon>
    </lineage>
</organism>
<keyword evidence="2" id="KW-0808">Transferase</keyword>
<proteinExistence type="predicted"/>
<comment type="caution">
    <text evidence="2">The sequence shown here is derived from an EMBL/GenBank/DDBJ whole genome shotgun (WGS) entry which is preliminary data.</text>
</comment>
<sequence>MVTPNLLARETGASSSDDFLIRKIGNPNLHGDKMFDRRQQENAVLLPSVLGESFASSTSSSSGNAESLYPHEPSNQFTSTAGDTFDSRSLFAELNPFHALEVGKESSGFKADDSNDYQRIREPVVLRPGRSQKQLALVRKNHSPCNFVSNMKQYNFAEGNPRKHPEDKDLNTSRYMSSATAIPLVNPFTTGISCLGCDVDSSAGTTNSSSGAFKSAITWRSHKGGKLDNAVDPHADKAFIPVQSRKHYLAMHNNVFNEPKELDKNKPDRRRLGHDKFTGRSLASVNPDPAPSAHGGFIQRDMGSHETNPSAPLLLSRPCMIDMFDDLSECEIPWEDLVIGERIGLGGYNNSAPCFFL</sequence>